<dbReference type="Pfam" id="PF01715">
    <property type="entry name" value="IPPT"/>
    <property type="match status" value="1"/>
</dbReference>
<evidence type="ECO:0000256" key="3">
    <source>
        <dbReference type="ARBA" id="ARBA00005842"/>
    </source>
</evidence>
<dbReference type="Gene3D" id="3.40.50.300">
    <property type="entry name" value="P-loop containing nucleotide triphosphate hydrolases"/>
    <property type="match status" value="1"/>
</dbReference>
<dbReference type="HAMAP" id="MF_00185">
    <property type="entry name" value="IPP_trans"/>
    <property type="match status" value="1"/>
</dbReference>
<gene>
    <name evidence="10 14" type="primary">miaA</name>
    <name evidence="14" type="ORF">E4T82_07485</name>
</gene>
<evidence type="ECO:0000313" key="15">
    <source>
        <dbReference type="Proteomes" id="UP000297253"/>
    </source>
</evidence>
<feature type="site" description="Interaction with substrate tRNA" evidence="10">
    <location>
        <position position="127"/>
    </location>
</feature>
<dbReference type="InterPro" id="IPR018022">
    <property type="entry name" value="IPT"/>
</dbReference>
<dbReference type="AlphaFoldDB" id="A0A4Y9J9M6"/>
<dbReference type="GO" id="GO:0052381">
    <property type="term" value="F:tRNA dimethylallyltransferase activity"/>
    <property type="evidence" value="ECO:0007669"/>
    <property type="project" value="UniProtKB-UniRule"/>
</dbReference>
<evidence type="ECO:0000313" key="14">
    <source>
        <dbReference type="EMBL" id="TFU97497.1"/>
    </source>
</evidence>
<comment type="subunit">
    <text evidence="10">Monomer.</text>
</comment>
<keyword evidence="8 10" id="KW-0460">Magnesium</keyword>
<feature type="site" description="Interaction with substrate tRNA" evidence="10">
    <location>
        <position position="101"/>
    </location>
</feature>
<comment type="function">
    <text evidence="2 10 12">Catalyzes the transfer of a dimethylallyl group onto the adenine at position 37 in tRNAs that read codons beginning with uridine, leading to the formation of N6-(dimethylallyl)adenosine (i(6)A).</text>
</comment>
<keyword evidence="5 10" id="KW-0819">tRNA processing</keyword>
<evidence type="ECO:0000256" key="12">
    <source>
        <dbReference type="RuleBase" id="RU003784"/>
    </source>
</evidence>
<proteinExistence type="inferred from homology"/>
<feature type="region of interest" description="Interaction with substrate tRNA" evidence="10">
    <location>
        <begin position="35"/>
        <end position="38"/>
    </location>
</feature>
<evidence type="ECO:0000256" key="1">
    <source>
        <dbReference type="ARBA" id="ARBA00001946"/>
    </source>
</evidence>
<dbReference type="PANTHER" id="PTHR11088:SF60">
    <property type="entry name" value="TRNA DIMETHYLALLYLTRANSFERASE"/>
    <property type="match status" value="1"/>
</dbReference>
<dbReference type="EMBL" id="SPPD01000010">
    <property type="protein sequence ID" value="TFU97497.1"/>
    <property type="molecule type" value="Genomic_DNA"/>
</dbReference>
<protein>
    <recommendedName>
        <fullName evidence="10">tRNA dimethylallyltransferase</fullName>
        <ecNumber evidence="10">2.5.1.75</ecNumber>
    </recommendedName>
    <alternativeName>
        <fullName evidence="10">Dimethylallyl diphosphate:tRNA dimethylallyltransferase</fullName>
        <shortName evidence="10">DMAPP:tRNA dimethylallyltransferase</shortName>
        <shortName evidence="10">DMATase</shortName>
    </alternativeName>
    <alternativeName>
        <fullName evidence="10">Isopentenyl-diphosphate:tRNA isopentenyltransferase</fullName>
        <shortName evidence="10">IPP transferase</shortName>
        <shortName evidence="10">IPPT</shortName>
        <shortName evidence="10">IPTase</shortName>
    </alternativeName>
</protein>
<comment type="caution">
    <text evidence="10">Lacks conserved residue(s) required for the propagation of feature annotation.</text>
</comment>
<dbReference type="NCBIfam" id="TIGR00174">
    <property type="entry name" value="miaA"/>
    <property type="match status" value="1"/>
</dbReference>
<evidence type="ECO:0000256" key="2">
    <source>
        <dbReference type="ARBA" id="ARBA00003213"/>
    </source>
</evidence>
<comment type="similarity">
    <text evidence="3 10 13">Belongs to the IPP transferase family.</text>
</comment>
<comment type="catalytic activity">
    <reaction evidence="9 10 11">
        <text>adenosine(37) in tRNA + dimethylallyl diphosphate = N(6)-dimethylallyladenosine(37) in tRNA + diphosphate</text>
        <dbReference type="Rhea" id="RHEA:26482"/>
        <dbReference type="Rhea" id="RHEA-COMP:10162"/>
        <dbReference type="Rhea" id="RHEA-COMP:10375"/>
        <dbReference type="ChEBI" id="CHEBI:33019"/>
        <dbReference type="ChEBI" id="CHEBI:57623"/>
        <dbReference type="ChEBI" id="CHEBI:74411"/>
        <dbReference type="ChEBI" id="CHEBI:74415"/>
        <dbReference type="EC" id="2.5.1.75"/>
    </reaction>
</comment>
<evidence type="ECO:0000256" key="4">
    <source>
        <dbReference type="ARBA" id="ARBA00022679"/>
    </source>
</evidence>
<dbReference type="EC" id="2.5.1.75" evidence="10"/>
<name>A0A4Y9J9M6_9STRE</name>
<dbReference type="GO" id="GO:0005524">
    <property type="term" value="F:ATP binding"/>
    <property type="evidence" value="ECO:0007669"/>
    <property type="project" value="UniProtKB-UniRule"/>
</dbReference>
<evidence type="ECO:0000256" key="13">
    <source>
        <dbReference type="RuleBase" id="RU003785"/>
    </source>
</evidence>
<dbReference type="PANTHER" id="PTHR11088">
    <property type="entry name" value="TRNA DIMETHYLALLYLTRANSFERASE"/>
    <property type="match status" value="1"/>
</dbReference>
<evidence type="ECO:0000256" key="11">
    <source>
        <dbReference type="RuleBase" id="RU003783"/>
    </source>
</evidence>
<evidence type="ECO:0000256" key="8">
    <source>
        <dbReference type="ARBA" id="ARBA00022842"/>
    </source>
</evidence>
<comment type="cofactor">
    <cofactor evidence="1 10">
        <name>Mg(2+)</name>
        <dbReference type="ChEBI" id="CHEBI:18420"/>
    </cofactor>
</comment>
<keyword evidence="6 10" id="KW-0547">Nucleotide-binding</keyword>
<evidence type="ECO:0000256" key="5">
    <source>
        <dbReference type="ARBA" id="ARBA00022694"/>
    </source>
</evidence>
<comment type="caution">
    <text evidence="14">The sequence shown here is derived from an EMBL/GenBank/DDBJ whole genome shotgun (WGS) entry which is preliminary data.</text>
</comment>
<dbReference type="OrthoDB" id="9776390at2"/>
<evidence type="ECO:0000256" key="7">
    <source>
        <dbReference type="ARBA" id="ARBA00022840"/>
    </source>
</evidence>
<evidence type="ECO:0000256" key="9">
    <source>
        <dbReference type="ARBA" id="ARBA00049563"/>
    </source>
</evidence>
<keyword evidence="7 10" id="KW-0067">ATP-binding</keyword>
<keyword evidence="4 10" id="KW-0808">Transferase</keyword>
<accession>A0A4Y9J9M6</accession>
<feature type="binding site" evidence="10">
    <location>
        <begin position="10"/>
        <end position="17"/>
    </location>
    <ligand>
        <name>ATP</name>
        <dbReference type="ChEBI" id="CHEBI:30616"/>
    </ligand>
</feature>
<sequence>MKTKIIVVVGPTAVGKTALGIDLAQQYNGEIISGDSQQVYRQLDIGTAKATKEEQSLAPHHLIDVRDVTEGYSAYDFVAEATRLMEEIKERGKLPIIVGGTGLYIQSLLEGYHLGGQVTHEEVLAYRKELDTLSDEVLFGKIAELGIEIPQINRRRAMRQLELAQFDQNLENQEPPYEALVIGLSDERVVLYERINQRVDQMMEAGLLVEANWLYETHPTAQASLGIGYKEFFPYFEGKINLEAAVEKVKQNTRRFAKRQLTWFRNRMQVAFDLVSKEGVKDQIFQRVTEFLGETS</sequence>
<dbReference type="GO" id="GO:0006400">
    <property type="term" value="P:tRNA modification"/>
    <property type="evidence" value="ECO:0007669"/>
    <property type="project" value="TreeGrafter"/>
</dbReference>
<dbReference type="RefSeq" id="WP_135182225.1">
    <property type="nucleotide sequence ID" value="NZ_JADGKZ010000010.1"/>
</dbReference>
<dbReference type="InterPro" id="IPR027417">
    <property type="entry name" value="P-loop_NTPase"/>
</dbReference>
<dbReference type="Proteomes" id="UP000297253">
    <property type="component" value="Unassembled WGS sequence"/>
</dbReference>
<dbReference type="InterPro" id="IPR039657">
    <property type="entry name" value="Dimethylallyltransferase"/>
</dbReference>
<evidence type="ECO:0000256" key="10">
    <source>
        <dbReference type="HAMAP-Rule" id="MF_00185"/>
    </source>
</evidence>
<feature type="binding site" evidence="10">
    <location>
        <begin position="12"/>
        <end position="17"/>
    </location>
    <ligand>
        <name>substrate</name>
    </ligand>
</feature>
<reference evidence="14 15" key="1">
    <citation type="submission" date="2019-03" db="EMBL/GenBank/DDBJ databases">
        <title>Diversity of the mouse oral microbiome.</title>
        <authorList>
            <person name="Joseph S."/>
            <person name="Aduse-Opoku J."/>
            <person name="Curtis M."/>
            <person name="Wade W."/>
            <person name="Hashim A."/>
        </authorList>
    </citation>
    <scope>NUCLEOTIDE SEQUENCE [LARGE SCALE GENOMIC DNA]</scope>
    <source>
        <strain evidence="14 15">WM131</strain>
    </source>
</reference>
<evidence type="ECO:0000256" key="6">
    <source>
        <dbReference type="ARBA" id="ARBA00022741"/>
    </source>
</evidence>
<organism evidence="14 15">
    <name type="scientific">Streptococcus cuniculi</name>
    <dbReference type="NCBI Taxonomy" id="1432788"/>
    <lineage>
        <taxon>Bacteria</taxon>
        <taxon>Bacillati</taxon>
        <taxon>Bacillota</taxon>
        <taxon>Bacilli</taxon>
        <taxon>Lactobacillales</taxon>
        <taxon>Streptococcaceae</taxon>
        <taxon>Streptococcus</taxon>
    </lineage>
</organism>
<dbReference type="STRING" id="1432788.BU202_00445"/>
<dbReference type="SUPFAM" id="SSF52540">
    <property type="entry name" value="P-loop containing nucleoside triphosphate hydrolases"/>
    <property type="match status" value="2"/>
</dbReference>